<dbReference type="Proteomes" id="UP000259636">
    <property type="component" value="Chromosome"/>
</dbReference>
<organism evidence="2 3">
    <name type="scientific">Streptomyces koyangensis</name>
    <dbReference type="NCBI Taxonomy" id="188770"/>
    <lineage>
        <taxon>Bacteria</taxon>
        <taxon>Bacillati</taxon>
        <taxon>Actinomycetota</taxon>
        <taxon>Actinomycetes</taxon>
        <taxon>Kitasatosporales</taxon>
        <taxon>Streptomycetaceae</taxon>
        <taxon>Streptomyces</taxon>
        <taxon>Streptomyces aurantiacus group</taxon>
    </lineage>
</organism>
<accession>A0A385DGE8</accession>
<dbReference type="EMBL" id="CP031742">
    <property type="protein sequence ID" value="AXQ57030.1"/>
    <property type="molecule type" value="Genomic_DNA"/>
</dbReference>
<protein>
    <submittedName>
        <fullName evidence="2">Uncharacterized protein</fullName>
    </submittedName>
</protein>
<evidence type="ECO:0000256" key="1">
    <source>
        <dbReference type="SAM" id="MobiDB-lite"/>
    </source>
</evidence>
<gene>
    <name evidence="2" type="ORF">D0C37_22085</name>
</gene>
<evidence type="ECO:0000313" key="2">
    <source>
        <dbReference type="EMBL" id="AXQ57030.1"/>
    </source>
</evidence>
<reference evidence="2 3" key="1">
    <citation type="submission" date="2018-08" db="EMBL/GenBank/DDBJ databases">
        <authorList>
            <person name="Ferrada E.E."/>
            <person name="Latorre B.A."/>
        </authorList>
    </citation>
    <scope>NUCLEOTIDE SEQUENCE [LARGE SCALE GENOMIC DNA]</scope>
    <source>
        <strain evidence="2 3">VK-A60T</strain>
    </source>
</reference>
<dbReference type="KEGG" id="sky:D0C37_22085"/>
<evidence type="ECO:0000313" key="3">
    <source>
        <dbReference type="Proteomes" id="UP000259636"/>
    </source>
</evidence>
<name>A0A385DGE8_9ACTN</name>
<sequence>MWRDSFVAMMRGVRPTRPDSRTAPADVGGRTAGDRRASTRAAGPAAEGIGGVLDADRRRGHQS</sequence>
<proteinExistence type="predicted"/>
<dbReference type="AlphaFoldDB" id="A0A385DGE8"/>
<feature type="region of interest" description="Disordered" evidence="1">
    <location>
        <begin position="13"/>
        <end position="63"/>
    </location>
</feature>